<keyword evidence="1" id="KW-0677">Repeat</keyword>
<comment type="caution">
    <text evidence="7">The sequence shown here is derived from an EMBL/GenBank/DDBJ whole genome shotgun (WGS) entry which is preliminary data.</text>
</comment>
<dbReference type="InterPro" id="IPR035979">
    <property type="entry name" value="RBD_domain_sf"/>
</dbReference>
<dbReference type="GO" id="GO:0003723">
    <property type="term" value="F:RNA binding"/>
    <property type="evidence" value="ECO:0007669"/>
    <property type="project" value="UniProtKB-UniRule"/>
</dbReference>
<dbReference type="PANTHER" id="PTHR23236:SF119">
    <property type="entry name" value="NUCLEAR RNA-BINDING PROTEIN SART-3"/>
    <property type="match status" value="1"/>
</dbReference>
<evidence type="ECO:0000259" key="5">
    <source>
        <dbReference type="PROSITE" id="PS50102"/>
    </source>
</evidence>
<feature type="compositionally biased region" description="Low complexity" evidence="4">
    <location>
        <begin position="11"/>
        <end position="22"/>
    </location>
</feature>
<organism evidence="7">
    <name type="scientific">Hexamita inflata</name>
    <dbReference type="NCBI Taxonomy" id="28002"/>
    <lineage>
        <taxon>Eukaryota</taxon>
        <taxon>Metamonada</taxon>
        <taxon>Diplomonadida</taxon>
        <taxon>Hexamitidae</taxon>
        <taxon>Hexamitinae</taxon>
        <taxon>Hexamita</taxon>
    </lineage>
</organism>
<dbReference type="Gene3D" id="3.30.70.330">
    <property type="match status" value="1"/>
</dbReference>
<dbReference type="EMBL" id="CAXDID020000014">
    <property type="protein sequence ID" value="CAL5982343.1"/>
    <property type="molecule type" value="Genomic_DNA"/>
</dbReference>
<evidence type="ECO:0000313" key="6">
    <source>
        <dbReference type="EMBL" id="CAI9914004.1"/>
    </source>
</evidence>
<evidence type="ECO:0000256" key="2">
    <source>
        <dbReference type="ARBA" id="ARBA00022884"/>
    </source>
</evidence>
<evidence type="ECO:0000313" key="10">
    <source>
        <dbReference type="EMBL" id="CAL6039221.1"/>
    </source>
</evidence>
<dbReference type="EMBL" id="CAXDID020000065">
    <property type="protein sequence ID" value="CAL6011850.1"/>
    <property type="molecule type" value="Genomic_DNA"/>
</dbReference>
<sequence>MSFDLRKEFQQKNSRNQNRNQNYDNDEEEPQKEFVSKHTYKIQENSSTIVVSFVYKTQPDLNEGKIVHILKTVIKQNPLSQPPRVYGHKFYLTFTNRPDGEEINEILQLTKQAYRDCKVFVKRDEVTQREKSTVYLGKLLGVDKEQIEELLKHLNLNYKEVRVAYDKQTQRPKNFGYIEFKTEEEARNAVSLLAGQKLGLSDGLKAVMMVDK</sequence>
<dbReference type="Pfam" id="PF00076">
    <property type="entry name" value="RRM_1"/>
    <property type="match status" value="1"/>
</dbReference>
<protein>
    <submittedName>
        <fullName evidence="7">RNA recognition motif-containing protein</fullName>
    </submittedName>
    <submittedName>
        <fullName evidence="8">RNA_recognition motif-containing protein</fullName>
    </submittedName>
</protein>
<name>A0AA86QFL7_9EUKA</name>
<evidence type="ECO:0000313" key="9">
    <source>
        <dbReference type="EMBL" id="CAL6011850.1"/>
    </source>
</evidence>
<evidence type="ECO:0000256" key="4">
    <source>
        <dbReference type="SAM" id="MobiDB-lite"/>
    </source>
</evidence>
<dbReference type="InterPro" id="IPR012677">
    <property type="entry name" value="Nucleotide-bd_a/b_plait_sf"/>
</dbReference>
<dbReference type="SMART" id="SM00360">
    <property type="entry name" value="RRM"/>
    <property type="match status" value="1"/>
</dbReference>
<dbReference type="EMBL" id="CATOUU010000042">
    <property type="protein sequence ID" value="CAI9914004.1"/>
    <property type="molecule type" value="Genomic_DNA"/>
</dbReference>
<reference evidence="7" key="1">
    <citation type="submission" date="2023-06" db="EMBL/GenBank/DDBJ databases">
        <authorList>
            <person name="Kurt Z."/>
        </authorList>
    </citation>
    <scope>NUCLEOTIDE SEQUENCE</scope>
</reference>
<evidence type="ECO:0000313" key="7">
    <source>
        <dbReference type="EMBL" id="CAI9952277.1"/>
    </source>
</evidence>
<feature type="domain" description="RRM" evidence="5">
    <location>
        <begin position="132"/>
        <end position="212"/>
    </location>
</feature>
<dbReference type="EMBL" id="CAXDID020000141">
    <property type="protein sequence ID" value="CAL6039221.1"/>
    <property type="molecule type" value="Genomic_DNA"/>
</dbReference>
<accession>A0AA86QFL7</accession>
<evidence type="ECO:0000313" key="8">
    <source>
        <dbReference type="EMBL" id="CAL5982343.1"/>
    </source>
</evidence>
<dbReference type="InterPro" id="IPR000504">
    <property type="entry name" value="RRM_dom"/>
</dbReference>
<dbReference type="EMBL" id="CATOUU010000831">
    <property type="protein sequence ID" value="CAI9952277.1"/>
    <property type="molecule type" value="Genomic_DNA"/>
</dbReference>
<evidence type="ECO:0000256" key="3">
    <source>
        <dbReference type="PROSITE-ProRule" id="PRU00176"/>
    </source>
</evidence>
<proteinExistence type="predicted"/>
<dbReference type="AlphaFoldDB" id="A0AA86QFL7"/>
<dbReference type="PANTHER" id="PTHR23236">
    <property type="entry name" value="EUKARYOTIC TRANSLATION INITIATION FACTOR 4B/4H"/>
    <property type="match status" value="1"/>
</dbReference>
<dbReference type="SUPFAM" id="SSF54928">
    <property type="entry name" value="RNA-binding domain, RBD"/>
    <property type="match status" value="1"/>
</dbReference>
<reference evidence="8 11" key="2">
    <citation type="submission" date="2024-07" db="EMBL/GenBank/DDBJ databases">
        <authorList>
            <person name="Akdeniz Z."/>
        </authorList>
    </citation>
    <scope>NUCLEOTIDE SEQUENCE [LARGE SCALE GENOMIC DNA]</scope>
</reference>
<dbReference type="PROSITE" id="PS50102">
    <property type="entry name" value="RRM"/>
    <property type="match status" value="1"/>
</dbReference>
<feature type="compositionally biased region" description="Basic and acidic residues" evidence="4">
    <location>
        <begin position="1"/>
        <end position="10"/>
    </location>
</feature>
<gene>
    <name evidence="6" type="ORF">HINF_LOCUS1649</name>
    <name evidence="9" type="ORF">HINF_LOCUS23019</name>
    <name evidence="10" type="ORF">HINF_LOCUS37753</name>
    <name evidence="7" type="ORF">HINF_LOCUS39922</name>
    <name evidence="8" type="ORF">HINF_LOCUS7096</name>
</gene>
<evidence type="ECO:0000313" key="11">
    <source>
        <dbReference type="Proteomes" id="UP001642409"/>
    </source>
</evidence>
<keyword evidence="11" id="KW-1185">Reference proteome</keyword>
<feature type="region of interest" description="Disordered" evidence="4">
    <location>
        <begin position="1"/>
        <end position="34"/>
    </location>
</feature>
<dbReference type="Proteomes" id="UP001642409">
    <property type="component" value="Unassembled WGS sequence"/>
</dbReference>
<keyword evidence="2 3" id="KW-0694">RNA-binding</keyword>
<evidence type="ECO:0000256" key="1">
    <source>
        <dbReference type="ARBA" id="ARBA00022737"/>
    </source>
</evidence>